<feature type="region of interest" description="Disordered" evidence="10">
    <location>
        <begin position="306"/>
        <end position="335"/>
    </location>
</feature>
<evidence type="ECO:0000256" key="1">
    <source>
        <dbReference type="ARBA" id="ARBA00009684"/>
    </source>
</evidence>
<dbReference type="SUPFAM" id="SSF55060">
    <property type="entry name" value="GHMP Kinase, C-terminal domain"/>
    <property type="match status" value="1"/>
</dbReference>
<dbReference type="InterPro" id="IPR014721">
    <property type="entry name" value="Ribsml_uS5_D2-typ_fold_subgr"/>
</dbReference>
<gene>
    <name evidence="9" type="primary">ispE</name>
    <name evidence="13" type="ORF">WCD41_16805</name>
</gene>
<organism evidence="13 14">
    <name type="scientific">Actinomycetospora aeridis</name>
    <dbReference type="NCBI Taxonomy" id="3129231"/>
    <lineage>
        <taxon>Bacteria</taxon>
        <taxon>Bacillati</taxon>
        <taxon>Actinomycetota</taxon>
        <taxon>Actinomycetes</taxon>
        <taxon>Pseudonocardiales</taxon>
        <taxon>Pseudonocardiaceae</taxon>
        <taxon>Actinomycetospora</taxon>
    </lineage>
</organism>
<evidence type="ECO:0000256" key="8">
    <source>
        <dbReference type="ARBA" id="ARBA00032554"/>
    </source>
</evidence>
<feature type="domain" description="GHMP kinase C-terminal" evidence="12">
    <location>
        <begin position="218"/>
        <end position="291"/>
    </location>
</feature>
<evidence type="ECO:0000256" key="6">
    <source>
        <dbReference type="ARBA" id="ARBA00022777"/>
    </source>
</evidence>
<keyword evidence="4 9" id="KW-0808">Transferase</keyword>
<name>A0ABU8N6U0_9PSEU</name>
<dbReference type="PANTHER" id="PTHR43527:SF2">
    <property type="entry name" value="4-DIPHOSPHOCYTIDYL-2-C-METHYL-D-ERYTHRITOL KINASE, CHLOROPLASTIC"/>
    <property type="match status" value="1"/>
</dbReference>
<dbReference type="InterPro" id="IPR006204">
    <property type="entry name" value="GHMP_kinase_N_dom"/>
</dbReference>
<feature type="active site" evidence="9">
    <location>
        <position position="16"/>
    </location>
</feature>
<dbReference type="NCBIfam" id="TIGR00154">
    <property type="entry name" value="ispE"/>
    <property type="match status" value="1"/>
</dbReference>
<dbReference type="InterPro" id="IPR013750">
    <property type="entry name" value="GHMP_kinase_C_dom"/>
</dbReference>
<evidence type="ECO:0000256" key="2">
    <source>
        <dbReference type="ARBA" id="ARBA00012052"/>
    </source>
</evidence>
<proteinExistence type="inferred from homology"/>
<dbReference type="PANTHER" id="PTHR43527">
    <property type="entry name" value="4-DIPHOSPHOCYTIDYL-2-C-METHYL-D-ERYTHRITOL KINASE, CHLOROPLASTIC"/>
    <property type="match status" value="1"/>
</dbReference>
<keyword evidence="6 9" id="KW-0418">Kinase</keyword>
<dbReference type="Gene3D" id="3.30.230.10">
    <property type="match status" value="1"/>
</dbReference>
<dbReference type="Gene3D" id="3.30.70.890">
    <property type="entry name" value="GHMP kinase, C-terminal domain"/>
    <property type="match status" value="1"/>
</dbReference>
<sequence length="335" mass="33895">MLSAVGPPVTVRVPAKINLHLAVGDLRPDGYHDLVTVFQALSIVDEVSVTRAVAGAIEPGVVVSAVDGVDVSEVPDDASNLAWRAVEALARRADRKPDVRIGLRKAIPVAGGMAGGSADAAGALLAAAGLWRLEMGRDELMEVAAEVGSDVAFALHGGTALGTGRGERLVSVLSRHTFHWVVAVADHGLSTPTVFGELDRLRARPEAPRRVGDVEPVLEALASGEARSLALLLGNDLQAAAVSLDPGLRRTLRAGVDAGALAGVVSGSGPTCVFLCDGADAAVRVAAELAGAGVCRTVRVAHGPVPGARVVDGDGPPGPPGPPPPRPDPGPGAYA</sequence>
<keyword evidence="5 9" id="KW-0547">Nucleotide-binding</keyword>
<feature type="active site" evidence="9">
    <location>
        <position position="150"/>
    </location>
</feature>
<comment type="pathway">
    <text evidence="9">Isoprenoid biosynthesis; isopentenyl diphosphate biosynthesis via DXP pathway; isopentenyl diphosphate from 1-deoxy-D-xylulose 5-phosphate: step 3/6.</text>
</comment>
<dbReference type="InterPro" id="IPR004424">
    <property type="entry name" value="IspE"/>
</dbReference>
<dbReference type="GO" id="GO:0050515">
    <property type="term" value="F:4-(cytidine 5'-diphospho)-2-C-methyl-D-erythritol kinase activity"/>
    <property type="evidence" value="ECO:0007669"/>
    <property type="project" value="UniProtKB-EC"/>
</dbReference>
<dbReference type="Pfam" id="PF00288">
    <property type="entry name" value="GHMP_kinases_N"/>
    <property type="match status" value="1"/>
</dbReference>
<comment type="caution">
    <text evidence="13">The sequence shown here is derived from an EMBL/GenBank/DDBJ whole genome shotgun (WGS) entry which is preliminary data.</text>
</comment>
<evidence type="ECO:0000313" key="13">
    <source>
        <dbReference type="EMBL" id="MEJ2888124.1"/>
    </source>
</evidence>
<evidence type="ECO:0000256" key="7">
    <source>
        <dbReference type="ARBA" id="ARBA00022840"/>
    </source>
</evidence>
<dbReference type="EMBL" id="JBBEGL010000004">
    <property type="protein sequence ID" value="MEJ2888124.1"/>
    <property type="molecule type" value="Genomic_DNA"/>
</dbReference>
<comment type="function">
    <text evidence="9">Catalyzes the phosphorylation of the position 2 hydroxy group of 4-diphosphocytidyl-2C-methyl-D-erythritol.</text>
</comment>
<evidence type="ECO:0000256" key="10">
    <source>
        <dbReference type="SAM" id="MobiDB-lite"/>
    </source>
</evidence>
<comment type="catalytic activity">
    <reaction evidence="9">
        <text>4-CDP-2-C-methyl-D-erythritol + ATP = 4-CDP-2-C-methyl-D-erythritol 2-phosphate + ADP + H(+)</text>
        <dbReference type="Rhea" id="RHEA:18437"/>
        <dbReference type="ChEBI" id="CHEBI:15378"/>
        <dbReference type="ChEBI" id="CHEBI:30616"/>
        <dbReference type="ChEBI" id="CHEBI:57823"/>
        <dbReference type="ChEBI" id="CHEBI:57919"/>
        <dbReference type="ChEBI" id="CHEBI:456216"/>
        <dbReference type="EC" id="2.7.1.148"/>
    </reaction>
</comment>
<dbReference type="InterPro" id="IPR020568">
    <property type="entry name" value="Ribosomal_Su5_D2-typ_SF"/>
</dbReference>
<evidence type="ECO:0000256" key="3">
    <source>
        <dbReference type="ARBA" id="ARBA00017473"/>
    </source>
</evidence>
<evidence type="ECO:0000259" key="12">
    <source>
        <dbReference type="Pfam" id="PF08544"/>
    </source>
</evidence>
<keyword evidence="7 9" id="KW-0067">ATP-binding</keyword>
<dbReference type="Pfam" id="PF08544">
    <property type="entry name" value="GHMP_kinases_C"/>
    <property type="match status" value="1"/>
</dbReference>
<protein>
    <recommendedName>
        <fullName evidence="3 9">4-diphosphocytidyl-2-C-methyl-D-erythritol kinase</fullName>
        <shortName evidence="9">CMK</shortName>
        <ecNumber evidence="2 9">2.7.1.148</ecNumber>
    </recommendedName>
    <alternativeName>
        <fullName evidence="8 9">4-(cytidine-5'-diphospho)-2-C-methyl-D-erythritol kinase</fullName>
    </alternativeName>
</protein>
<dbReference type="RefSeq" id="WP_337714613.1">
    <property type="nucleotide sequence ID" value="NZ_JBBEGL010000004.1"/>
</dbReference>
<comment type="similarity">
    <text evidence="1 9">Belongs to the GHMP kinase family. IspE subfamily.</text>
</comment>
<evidence type="ECO:0000256" key="5">
    <source>
        <dbReference type="ARBA" id="ARBA00022741"/>
    </source>
</evidence>
<dbReference type="NCBIfam" id="NF002870">
    <property type="entry name" value="PRK03188.1"/>
    <property type="match status" value="1"/>
</dbReference>
<dbReference type="EC" id="2.7.1.148" evidence="2 9"/>
<dbReference type="InterPro" id="IPR036554">
    <property type="entry name" value="GHMP_kinase_C_sf"/>
</dbReference>
<feature type="compositionally biased region" description="Pro residues" evidence="10">
    <location>
        <begin position="316"/>
        <end position="335"/>
    </location>
</feature>
<evidence type="ECO:0000313" key="14">
    <source>
        <dbReference type="Proteomes" id="UP001370100"/>
    </source>
</evidence>
<feature type="domain" description="GHMP kinase N-terminal" evidence="11">
    <location>
        <begin position="80"/>
        <end position="158"/>
    </location>
</feature>
<keyword evidence="9" id="KW-0414">Isoprene biosynthesis</keyword>
<evidence type="ECO:0000256" key="9">
    <source>
        <dbReference type="HAMAP-Rule" id="MF_00061"/>
    </source>
</evidence>
<evidence type="ECO:0000256" key="4">
    <source>
        <dbReference type="ARBA" id="ARBA00022679"/>
    </source>
</evidence>
<dbReference type="SUPFAM" id="SSF54211">
    <property type="entry name" value="Ribosomal protein S5 domain 2-like"/>
    <property type="match status" value="1"/>
</dbReference>
<dbReference type="PIRSF" id="PIRSF010376">
    <property type="entry name" value="IspE"/>
    <property type="match status" value="1"/>
</dbReference>
<dbReference type="HAMAP" id="MF_00061">
    <property type="entry name" value="IspE"/>
    <property type="match status" value="1"/>
</dbReference>
<accession>A0ABU8N6U0</accession>
<keyword evidence="14" id="KW-1185">Reference proteome</keyword>
<evidence type="ECO:0000259" key="11">
    <source>
        <dbReference type="Pfam" id="PF00288"/>
    </source>
</evidence>
<reference evidence="13 14" key="1">
    <citation type="submission" date="2024-03" db="EMBL/GenBank/DDBJ databases">
        <title>Actinomycetospora sp. OC33-EN06, a novel actinomycete isolated from wild orchid (Aerides multiflora).</title>
        <authorList>
            <person name="Suriyachadkun C."/>
        </authorList>
    </citation>
    <scope>NUCLEOTIDE SEQUENCE [LARGE SCALE GENOMIC DNA]</scope>
    <source>
        <strain evidence="13 14">OC33-EN06</strain>
    </source>
</reference>
<feature type="binding site" evidence="9">
    <location>
        <begin position="108"/>
        <end position="118"/>
    </location>
    <ligand>
        <name>ATP</name>
        <dbReference type="ChEBI" id="CHEBI:30616"/>
    </ligand>
</feature>
<dbReference type="Proteomes" id="UP001370100">
    <property type="component" value="Unassembled WGS sequence"/>
</dbReference>